<reference evidence="2 3" key="1">
    <citation type="journal article" date="2018" name="Evol. Lett.">
        <title>Horizontal gene cluster transfer increased hallucinogenic mushroom diversity.</title>
        <authorList>
            <person name="Reynolds H.T."/>
            <person name="Vijayakumar V."/>
            <person name="Gluck-Thaler E."/>
            <person name="Korotkin H.B."/>
            <person name="Matheny P.B."/>
            <person name="Slot J.C."/>
        </authorList>
    </citation>
    <scope>NUCLEOTIDE SEQUENCE [LARGE SCALE GENOMIC DNA]</scope>
    <source>
        <strain evidence="2 3">SRW20</strain>
    </source>
</reference>
<dbReference type="Proteomes" id="UP000284706">
    <property type="component" value="Unassembled WGS sequence"/>
</dbReference>
<name>A0A409YGH7_9AGAR</name>
<dbReference type="InParanoid" id="A0A409YGH7"/>
<sequence>MKMPRHRVVASSPLINLITELSSSTTPISSGSPTPQIPLSQQLATLSSTTPPLNGANPAPQALPAVVASTVTAPCPVAPTRVDVDFVLVDHSVHSLRFELKALIPAVECVADFLNAIEKYPNHFNGQPSEELLSLIAVIEDADPNAPGLSEDDTNANWGHRQLSGAWRMLLSKWDNIGNATVACKLVAAVARTCKVARLLCTERKISANSFLCDNYLEQMIASLWTRWREAGGPIVEKKKTADLSATEENTPPIEDHVNTGVGEGSADVSVETVTPTLSKVPSKPELEKLLSGLLIEDLKSLCQTFKLTFAKKPLKEDIKKAIVDSPFCVSEADIKKAIVDSPFCVSEAGLAELRSLSQARKELKKKKKD</sequence>
<gene>
    <name evidence="2" type="ORF">CVT26_008825</name>
</gene>
<keyword evidence="3" id="KW-1185">Reference proteome</keyword>
<evidence type="ECO:0000313" key="3">
    <source>
        <dbReference type="Proteomes" id="UP000284706"/>
    </source>
</evidence>
<dbReference type="OrthoDB" id="3227833at2759"/>
<dbReference type="STRING" id="231916.A0A409YGH7"/>
<evidence type="ECO:0000256" key="1">
    <source>
        <dbReference type="SAM" id="MobiDB-lite"/>
    </source>
</evidence>
<comment type="caution">
    <text evidence="2">The sequence shown here is derived from an EMBL/GenBank/DDBJ whole genome shotgun (WGS) entry which is preliminary data.</text>
</comment>
<evidence type="ECO:0000313" key="2">
    <source>
        <dbReference type="EMBL" id="PPR02121.1"/>
    </source>
</evidence>
<protein>
    <submittedName>
        <fullName evidence="2">Uncharacterized protein</fullName>
    </submittedName>
</protein>
<organism evidence="2 3">
    <name type="scientific">Gymnopilus dilepis</name>
    <dbReference type="NCBI Taxonomy" id="231916"/>
    <lineage>
        <taxon>Eukaryota</taxon>
        <taxon>Fungi</taxon>
        <taxon>Dikarya</taxon>
        <taxon>Basidiomycota</taxon>
        <taxon>Agaricomycotina</taxon>
        <taxon>Agaricomycetes</taxon>
        <taxon>Agaricomycetidae</taxon>
        <taxon>Agaricales</taxon>
        <taxon>Agaricineae</taxon>
        <taxon>Hymenogastraceae</taxon>
        <taxon>Gymnopilus</taxon>
    </lineage>
</organism>
<dbReference type="AlphaFoldDB" id="A0A409YGH7"/>
<feature type="region of interest" description="Disordered" evidence="1">
    <location>
        <begin position="242"/>
        <end position="261"/>
    </location>
</feature>
<proteinExistence type="predicted"/>
<dbReference type="EMBL" id="NHYE01000871">
    <property type="protein sequence ID" value="PPR02121.1"/>
    <property type="molecule type" value="Genomic_DNA"/>
</dbReference>
<accession>A0A409YGH7</accession>